<reference evidence="9" key="1">
    <citation type="journal article" date="2015" name="Nat. Plants">
        <title>Genome expansion of Arabis alpina linked with retrotransposition and reduced symmetric DNA methylation.</title>
        <authorList>
            <person name="Willing E.M."/>
            <person name="Rawat V."/>
            <person name="Mandakova T."/>
            <person name="Maumus F."/>
            <person name="James G.V."/>
            <person name="Nordstroem K.J."/>
            <person name="Becker C."/>
            <person name="Warthmann N."/>
            <person name="Chica C."/>
            <person name="Szarzynska B."/>
            <person name="Zytnicki M."/>
            <person name="Albani M.C."/>
            <person name="Kiefer C."/>
            <person name="Bergonzi S."/>
            <person name="Castaings L."/>
            <person name="Mateos J.L."/>
            <person name="Berns M.C."/>
            <person name="Bujdoso N."/>
            <person name="Piofczyk T."/>
            <person name="de Lorenzo L."/>
            <person name="Barrero-Sicilia C."/>
            <person name="Mateos I."/>
            <person name="Piednoel M."/>
            <person name="Hagmann J."/>
            <person name="Chen-Min-Tao R."/>
            <person name="Iglesias-Fernandez R."/>
            <person name="Schuster S.C."/>
            <person name="Alonso-Blanco C."/>
            <person name="Roudier F."/>
            <person name="Carbonero P."/>
            <person name="Paz-Ares J."/>
            <person name="Davis S.J."/>
            <person name="Pecinka A."/>
            <person name="Quesneville H."/>
            <person name="Colot V."/>
            <person name="Lysak M.A."/>
            <person name="Weigel D."/>
            <person name="Coupland G."/>
            <person name="Schneeberger K."/>
        </authorList>
    </citation>
    <scope>NUCLEOTIDE SEQUENCE [LARGE SCALE GENOMIC DNA]</scope>
    <source>
        <strain evidence="9">cv. Pajares</strain>
    </source>
</reference>
<dbReference type="InterPro" id="IPR044810">
    <property type="entry name" value="WRKY_plant"/>
</dbReference>
<dbReference type="Proteomes" id="UP000029120">
    <property type="component" value="Chromosome 2"/>
</dbReference>
<protein>
    <recommendedName>
        <fullName evidence="7">WRKY domain-containing protein</fullName>
    </recommendedName>
</protein>
<feature type="compositionally biased region" description="Polar residues" evidence="6">
    <location>
        <begin position="58"/>
        <end position="75"/>
    </location>
</feature>
<dbReference type="Gramene" id="KFK42441">
    <property type="protein sequence ID" value="KFK42441"/>
    <property type="gene ID" value="AALP_AA2G257000"/>
</dbReference>
<keyword evidence="3" id="KW-0238">DNA-binding</keyword>
<proteinExistence type="predicted"/>
<evidence type="ECO:0000256" key="6">
    <source>
        <dbReference type="SAM" id="MobiDB-lite"/>
    </source>
</evidence>
<comment type="subcellular location">
    <subcellularLocation>
        <location evidence="1">Nucleus</location>
    </subcellularLocation>
</comment>
<dbReference type="Pfam" id="PF03106">
    <property type="entry name" value="WRKY"/>
    <property type="match status" value="1"/>
</dbReference>
<dbReference type="OrthoDB" id="2021064at2759"/>
<accession>A0A087HJY9</accession>
<evidence type="ECO:0000256" key="1">
    <source>
        <dbReference type="ARBA" id="ARBA00004123"/>
    </source>
</evidence>
<dbReference type="NCBIfam" id="TIGR01572">
    <property type="entry name" value="A_thl_para_3677"/>
    <property type="match status" value="1"/>
</dbReference>
<organism evidence="8 9">
    <name type="scientific">Arabis alpina</name>
    <name type="common">Alpine rock-cress</name>
    <dbReference type="NCBI Taxonomy" id="50452"/>
    <lineage>
        <taxon>Eukaryota</taxon>
        <taxon>Viridiplantae</taxon>
        <taxon>Streptophyta</taxon>
        <taxon>Embryophyta</taxon>
        <taxon>Tracheophyta</taxon>
        <taxon>Spermatophyta</taxon>
        <taxon>Magnoliopsida</taxon>
        <taxon>eudicotyledons</taxon>
        <taxon>Gunneridae</taxon>
        <taxon>Pentapetalae</taxon>
        <taxon>rosids</taxon>
        <taxon>malvids</taxon>
        <taxon>Brassicales</taxon>
        <taxon>Brassicaceae</taxon>
        <taxon>Arabideae</taxon>
        <taxon>Arabis</taxon>
    </lineage>
</organism>
<dbReference type="GO" id="GO:0005634">
    <property type="term" value="C:nucleus"/>
    <property type="evidence" value="ECO:0007669"/>
    <property type="project" value="UniProtKB-SubCell"/>
</dbReference>
<evidence type="ECO:0000313" key="8">
    <source>
        <dbReference type="EMBL" id="KFK42441.1"/>
    </source>
</evidence>
<dbReference type="EMBL" id="CM002870">
    <property type="protein sequence ID" value="KFK42441.1"/>
    <property type="molecule type" value="Genomic_DNA"/>
</dbReference>
<sequence>MFPGANQAVEALLRGQESANRLKTVLENPRTSLVPTQHLFETVLDSFSVALSLFTNSTSSNPQPHYESPQSTATPSVARKSPKKKRCMEDGLEHYKVDSPTLLQNDGFSWRKYGQKKIKTSTHLRSYFRCTYAKDINCNAMKRVQKIQDSPSVYRTTYIGKHICEEVRSFSQPNDDIANGSKILRFDQIDQAMPESSVMPQLVPVDHQAIVIDYIDQFLNQECVMPQLVSVEHQETTEDEGIDKIMNQECDNNNKLVIDDEFWTTYPFSPDNSEFKRRLDEYRRQVKESDDFDVEPLIGPHGMCMTGLVSYDCQGYWYPDRALVKRYATVGLDRYNILHGTNFKLCALIKFNVTSNCYNSYYITLAARDKDSTQKTFQVQVDEKSYGYLDVVCSVARVKDHQCALDSMVGGILPDWPSDDDAFNDRDRYKNGSDLLDDDWIHPYLELAVFTKDRFIYSDEDLSNKLKIVKVAKETSEAKTSIFYIAFTGMATGEHVERKAIIKRVVNERGFLFLKGHLCKGKEDLIPMISLEEYCKQHANDSYPPMSWEECTQYVDGLYGRMEEEGEDLSASKRWEESCKQRGVDPYPWGSTPPMSWEEIRRATSSKLVDAELHSYPAQSLPPVS</sequence>
<dbReference type="InterPro" id="IPR036576">
    <property type="entry name" value="WRKY_dom_sf"/>
</dbReference>
<dbReference type="SMART" id="SM00774">
    <property type="entry name" value="WRKY"/>
    <property type="match status" value="1"/>
</dbReference>
<keyword evidence="5" id="KW-0539">Nucleus</keyword>
<keyword evidence="9" id="KW-1185">Reference proteome</keyword>
<evidence type="ECO:0000256" key="4">
    <source>
        <dbReference type="ARBA" id="ARBA00023163"/>
    </source>
</evidence>
<feature type="domain" description="WRKY" evidence="7">
    <location>
        <begin position="99"/>
        <end position="162"/>
    </location>
</feature>
<dbReference type="AlphaFoldDB" id="A0A087HJY9"/>
<gene>
    <name evidence="8" type="ordered locus">AALP_Aa2g257000</name>
</gene>
<keyword evidence="4" id="KW-0804">Transcription</keyword>
<evidence type="ECO:0000256" key="3">
    <source>
        <dbReference type="ARBA" id="ARBA00023125"/>
    </source>
</evidence>
<evidence type="ECO:0000313" key="9">
    <source>
        <dbReference type="Proteomes" id="UP000029120"/>
    </source>
</evidence>
<dbReference type="GO" id="GO:0043565">
    <property type="term" value="F:sequence-specific DNA binding"/>
    <property type="evidence" value="ECO:0007669"/>
    <property type="project" value="InterPro"/>
</dbReference>
<dbReference type="InterPro" id="IPR006462">
    <property type="entry name" value="MS5"/>
</dbReference>
<keyword evidence="2" id="KW-0805">Transcription regulation</keyword>
<dbReference type="PANTHER" id="PTHR31282">
    <property type="entry name" value="WRKY TRANSCRIPTION FACTOR 21-RELATED"/>
    <property type="match status" value="1"/>
</dbReference>
<evidence type="ECO:0000256" key="2">
    <source>
        <dbReference type="ARBA" id="ARBA00023015"/>
    </source>
</evidence>
<dbReference type="eggNOG" id="ENOG502R1J1">
    <property type="taxonomic scope" value="Eukaryota"/>
</dbReference>
<feature type="region of interest" description="Disordered" evidence="6">
    <location>
        <begin position="58"/>
        <end position="83"/>
    </location>
</feature>
<name>A0A087HJY9_ARAAL</name>
<dbReference type="PROSITE" id="PS50811">
    <property type="entry name" value="WRKY"/>
    <property type="match status" value="1"/>
</dbReference>
<dbReference type="GO" id="GO:0003700">
    <property type="term" value="F:DNA-binding transcription factor activity"/>
    <property type="evidence" value="ECO:0007669"/>
    <property type="project" value="InterPro"/>
</dbReference>
<evidence type="ECO:0000259" key="7">
    <source>
        <dbReference type="PROSITE" id="PS50811"/>
    </source>
</evidence>
<evidence type="ECO:0000256" key="5">
    <source>
        <dbReference type="ARBA" id="ARBA00023242"/>
    </source>
</evidence>
<dbReference type="InterPro" id="IPR003657">
    <property type="entry name" value="WRKY_dom"/>
</dbReference>
<dbReference type="Gene3D" id="2.20.25.80">
    <property type="entry name" value="WRKY domain"/>
    <property type="match status" value="1"/>
</dbReference>
<dbReference type="SUPFAM" id="SSF118290">
    <property type="entry name" value="WRKY DNA-binding domain"/>
    <property type="match status" value="1"/>
</dbReference>
<dbReference type="Pfam" id="PF04776">
    <property type="entry name" value="protein_MS5"/>
    <property type="match status" value="1"/>
</dbReference>